<accession>I7MIU1</accession>
<organism evidence="1 2">
    <name type="scientific">Tetrahymena thermophila (strain SB210)</name>
    <dbReference type="NCBI Taxonomy" id="312017"/>
    <lineage>
        <taxon>Eukaryota</taxon>
        <taxon>Sar</taxon>
        <taxon>Alveolata</taxon>
        <taxon>Ciliophora</taxon>
        <taxon>Intramacronucleata</taxon>
        <taxon>Oligohymenophorea</taxon>
        <taxon>Hymenostomatida</taxon>
        <taxon>Tetrahymenina</taxon>
        <taxon>Tetrahymenidae</taxon>
        <taxon>Tetrahymena</taxon>
    </lineage>
</organism>
<dbReference type="AlphaFoldDB" id="I7MIU1"/>
<dbReference type="RefSeq" id="XP_001015205.2">
    <property type="nucleotide sequence ID" value="XM_001015205.2"/>
</dbReference>
<sequence length="525" mass="61781">MAETQKSPFSFKSINRIYGVQTNQLLLESRDELIESARQNARKNSDVIKSQIISYLKDVQPQYPPLNKNREEVQEIINDIHSKGFISWMLTKKQMRNLNKQKRLGNKEYTSDLIKRVESTNDAQLLKKQSTIFSDEIAQNLSPKSHSSNFKISQLALQRQESASLFKKTSKNVSIISTEEKPLPNKQSILLNNYKSQDSLLRENYLNFSEAQTDNNMQQSQFSNAKGQTPIKNKQQVKPLLLNLPNHARTGSLPANLNQIKQNYNLISERLQIEKSKFQKPIQKILIKNINLTDREQYKSSQDDNIKQVFSNDSTCYNSRTINQVFPNNNTVNNIQQGFLSERALNNQTTKFTNKIDISKILSTEEKAFESYIKQNNGIQNAKDFNFNKYQNVKQKKIWQVRKSFQLQSKISNELDQMQKQQENQKIKVQKQLKNANELYNLEEYPVITQQMQQKNREIMHSPFFEVNVQEPYRKTFLLYDYLEDESKFKQREFYQDTQIPKIQKSEAFKKFNHFIQKYKIMSQI</sequence>
<protein>
    <submittedName>
        <fullName evidence="1">Uncharacterized protein</fullName>
    </submittedName>
</protein>
<reference evidence="2" key="1">
    <citation type="journal article" date="2006" name="PLoS Biol.">
        <title>Macronuclear genome sequence of the ciliate Tetrahymena thermophila, a model eukaryote.</title>
        <authorList>
            <person name="Eisen J.A."/>
            <person name="Coyne R.S."/>
            <person name="Wu M."/>
            <person name="Wu D."/>
            <person name="Thiagarajan M."/>
            <person name="Wortman J.R."/>
            <person name="Badger J.H."/>
            <person name="Ren Q."/>
            <person name="Amedeo P."/>
            <person name="Jones K.M."/>
            <person name="Tallon L.J."/>
            <person name="Delcher A.L."/>
            <person name="Salzberg S.L."/>
            <person name="Silva J.C."/>
            <person name="Haas B.J."/>
            <person name="Majoros W.H."/>
            <person name="Farzad M."/>
            <person name="Carlton J.M."/>
            <person name="Smith R.K. Jr."/>
            <person name="Garg J."/>
            <person name="Pearlman R.E."/>
            <person name="Karrer K.M."/>
            <person name="Sun L."/>
            <person name="Manning G."/>
            <person name="Elde N.C."/>
            <person name="Turkewitz A.P."/>
            <person name="Asai D.J."/>
            <person name="Wilkes D.E."/>
            <person name="Wang Y."/>
            <person name="Cai H."/>
            <person name="Collins K."/>
            <person name="Stewart B.A."/>
            <person name="Lee S.R."/>
            <person name="Wilamowska K."/>
            <person name="Weinberg Z."/>
            <person name="Ruzzo W.L."/>
            <person name="Wloga D."/>
            <person name="Gaertig J."/>
            <person name="Frankel J."/>
            <person name="Tsao C.-C."/>
            <person name="Gorovsky M.A."/>
            <person name="Keeling P.J."/>
            <person name="Waller R.F."/>
            <person name="Patron N.J."/>
            <person name="Cherry J.M."/>
            <person name="Stover N.A."/>
            <person name="Krieger C.J."/>
            <person name="del Toro C."/>
            <person name="Ryder H.F."/>
            <person name="Williamson S.C."/>
            <person name="Barbeau R.A."/>
            <person name="Hamilton E.P."/>
            <person name="Orias E."/>
        </authorList>
    </citation>
    <scope>NUCLEOTIDE SEQUENCE [LARGE SCALE GENOMIC DNA]</scope>
    <source>
        <strain evidence="2">SB210</strain>
    </source>
</reference>
<name>I7MIU1_TETTS</name>
<dbReference type="Proteomes" id="UP000009168">
    <property type="component" value="Unassembled WGS sequence"/>
</dbReference>
<evidence type="ECO:0000313" key="2">
    <source>
        <dbReference type="Proteomes" id="UP000009168"/>
    </source>
</evidence>
<proteinExistence type="predicted"/>
<dbReference type="GeneID" id="7844227"/>
<gene>
    <name evidence="1" type="ORF">TTHERM_00509010</name>
</gene>
<keyword evidence="2" id="KW-1185">Reference proteome</keyword>
<dbReference type="EMBL" id="GG662708">
    <property type="protein sequence ID" value="EAR94960.2"/>
    <property type="molecule type" value="Genomic_DNA"/>
</dbReference>
<evidence type="ECO:0000313" key="1">
    <source>
        <dbReference type="EMBL" id="EAR94960.2"/>
    </source>
</evidence>
<dbReference type="KEGG" id="tet:TTHERM_00509010"/>
<dbReference type="InParanoid" id="I7MIU1"/>